<dbReference type="InterPro" id="IPR012349">
    <property type="entry name" value="Split_barrel_FMN-bd"/>
</dbReference>
<accession>X1J756</accession>
<comment type="cofactor">
    <cofactor evidence="1">
        <name>FMN</name>
        <dbReference type="ChEBI" id="CHEBI:58210"/>
    </cofactor>
</comment>
<evidence type="ECO:0000256" key="1">
    <source>
        <dbReference type="ARBA" id="ARBA00001917"/>
    </source>
</evidence>
<comment type="caution">
    <text evidence="5">The sequence shown here is derived from an EMBL/GenBank/DDBJ whole genome shotgun (WGS) entry which is preliminary data.</text>
</comment>
<proteinExistence type="inferred from homology"/>
<evidence type="ECO:0000259" key="4">
    <source>
        <dbReference type="SMART" id="SM00903"/>
    </source>
</evidence>
<sequence>MKKSLGAKTIIYPAPVLIIGTYDSNKRPNLMAVAWGGICCSTPPCVAVSMRKATHTHGNIKLKKAFTVNILSENMVKEADYYGIVSGRSEDKFAKTNITPVKSDLVDAPYGKEFPFVLECKLLKTIEIGLHTQFIGEILDVKVDQSMIGPNGLPDIDKLKPFFFDPATSNYFGAGKKLGKAFSIGKEIRF</sequence>
<organism evidence="5">
    <name type="scientific">marine sediment metagenome</name>
    <dbReference type="NCBI Taxonomy" id="412755"/>
    <lineage>
        <taxon>unclassified sequences</taxon>
        <taxon>metagenomes</taxon>
        <taxon>ecological metagenomes</taxon>
    </lineage>
</organism>
<dbReference type="Gene3D" id="2.30.110.10">
    <property type="entry name" value="Electron Transport, Fmn-binding Protein, Chain A"/>
    <property type="match status" value="1"/>
</dbReference>
<dbReference type="GO" id="GO:0010181">
    <property type="term" value="F:FMN binding"/>
    <property type="evidence" value="ECO:0007669"/>
    <property type="project" value="InterPro"/>
</dbReference>
<dbReference type="Pfam" id="PF01613">
    <property type="entry name" value="Flavin_Reduct"/>
    <property type="match status" value="1"/>
</dbReference>
<dbReference type="SMART" id="SM00903">
    <property type="entry name" value="Flavin_Reduct"/>
    <property type="match status" value="1"/>
</dbReference>
<evidence type="ECO:0000256" key="3">
    <source>
        <dbReference type="ARBA" id="ARBA00038054"/>
    </source>
</evidence>
<evidence type="ECO:0000256" key="2">
    <source>
        <dbReference type="ARBA" id="ARBA00022630"/>
    </source>
</evidence>
<dbReference type="EMBL" id="BARV01000932">
    <property type="protein sequence ID" value="GAH90546.1"/>
    <property type="molecule type" value="Genomic_DNA"/>
</dbReference>
<protein>
    <recommendedName>
        <fullName evidence="4">Flavin reductase like domain-containing protein</fullName>
    </recommendedName>
</protein>
<dbReference type="PANTHER" id="PTHR43567:SF1">
    <property type="entry name" value="FLAVOREDOXIN"/>
    <property type="match status" value="1"/>
</dbReference>
<dbReference type="InterPro" id="IPR002563">
    <property type="entry name" value="Flavin_Rdtase-like_dom"/>
</dbReference>
<gene>
    <name evidence="5" type="ORF">S06H3_02989</name>
</gene>
<dbReference type="PANTHER" id="PTHR43567">
    <property type="entry name" value="FLAVOREDOXIN-RELATED-RELATED"/>
    <property type="match status" value="1"/>
</dbReference>
<dbReference type="InterPro" id="IPR052174">
    <property type="entry name" value="Flavoredoxin"/>
</dbReference>
<dbReference type="SUPFAM" id="SSF50475">
    <property type="entry name" value="FMN-binding split barrel"/>
    <property type="match status" value="1"/>
</dbReference>
<feature type="domain" description="Flavin reductase like" evidence="4">
    <location>
        <begin position="9"/>
        <end position="150"/>
    </location>
</feature>
<comment type="similarity">
    <text evidence="3">Belongs to the flavoredoxin family.</text>
</comment>
<keyword evidence="2" id="KW-0285">Flavoprotein</keyword>
<reference evidence="5" key="1">
    <citation type="journal article" date="2014" name="Front. Microbiol.">
        <title>High frequency of phylogenetically diverse reductive dehalogenase-homologous genes in deep subseafloor sedimentary metagenomes.</title>
        <authorList>
            <person name="Kawai M."/>
            <person name="Futagami T."/>
            <person name="Toyoda A."/>
            <person name="Takaki Y."/>
            <person name="Nishi S."/>
            <person name="Hori S."/>
            <person name="Arai W."/>
            <person name="Tsubouchi T."/>
            <person name="Morono Y."/>
            <person name="Uchiyama I."/>
            <person name="Ito T."/>
            <person name="Fujiyama A."/>
            <person name="Inagaki F."/>
            <person name="Takami H."/>
        </authorList>
    </citation>
    <scope>NUCLEOTIDE SEQUENCE</scope>
    <source>
        <strain evidence="5">Expedition CK06-06</strain>
    </source>
</reference>
<name>X1J756_9ZZZZ</name>
<evidence type="ECO:0000313" key="5">
    <source>
        <dbReference type="EMBL" id="GAH90546.1"/>
    </source>
</evidence>
<dbReference type="AlphaFoldDB" id="X1J756"/>